<evidence type="ECO:0000313" key="2">
    <source>
        <dbReference type="EMBL" id="XDV61283.1"/>
    </source>
</evidence>
<feature type="compositionally biased region" description="Basic and acidic residues" evidence="1">
    <location>
        <begin position="26"/>
        <end position="35"/>
    </location>
</feature>
<proteinExistence type="predicted"/>
<protein>
    <recommendedName>
        <fullName evidence="3">Monooxygenase</fullName>
    </recommendedName>
</protein>
<evidence type="ECO:0000256" key="1">
    <source>
        <dbReference type="SAM" id="MobiDB-lite"/>
    </source>
</evidence>
<dbReference type="AlphaFoldDB" id="A0AB39XVS0"/>
<organism evidence="2">
    <name type="scientific">Bradyrhizobium sp. LLZ17</name>
    <dbReference type="NCBI Taxonomy" id="3239388"/>
    <lineage>
        <taxon>Bacteria</taxon>
        <taxon>Pseudomonadati</taxon>
        <taxon>Pseudomonadota</taxon>
        <taxon>Alphaproteobacteria</taxon>
        <taxon>Hyphomicrobiales</taxon>
        <taxon>Nitrobacteraceae</taxon>
        <taxon>Bradyrhizobium</taxon>
    </lineage>
</organism>
<name>A0AB39XVS0_9BRAD</name>
<accession>A0AB39XVS0</accession>
<dbReference type="Gene3D" id="3.40.30.120">
    <property type="match status" value="1"/>
</dbReference>
<reference evidence="2" key="1">
    <citation type="submission" date="2024-08" db="EMBL/GenBank/DDBJ databases">
        <authorList>
            <person name="Chaddad Z."/>
            <person name="Lamrabet M."/>
            <person name="Bouhnik O."/>
            <person name="Alami S."/>
            <person name="Wipf D."/>
            <person name="Courty P.E."/>
            <person name="Missbah El Idrissi M."/>
        </authorList>
    </citation>
    <scope>NUCLEOTIDE SEQUENCE</scope>
    <source>
        <strain evidence="2">LLZ17</strain>
    </source>
</reference>
<dbReference type="Pfam" id="PF21274">
    <property type="entry name" value="Rng_hyd_C"/>
    <property type="match status" value="1"/>
</dbReference>
<feature type="region of interest" description="Disordered" evidence="1">
    <location>
        <begin position="1"/>
        <end position="35"/>
    </location>
</feature>
<sequence>MSARPAAPFPRAGSNASGRSARRSRNLRDARDRCRSDPAAVLVRPDGHVAWVSMGECEGLVDALTTWFGD</sequence>
<gene>
    <name evidence="2" type="ORF">AB8Z38_27745</name>
</gene>
<evidence type="ECO:0008006" key="3">
    <source>
        <dbReference type="Google" id="ProtNLM"/>
    </source>
</evidence>
<dbReference type="EMBL" id="CP165734">
    <property type="protein sequence ID" value="XDV61283.1"/>
    <property type="molecule type" value="Genomic_DNA"/>
</dbReference>